<accession>A0A4C1ZEW6</accession>
<organism evidence="1 2">
    <name type="scientific">Eumeta variegata</name>
    <name type="common">Bagworm moth</name>
    <name type="synonym">Eumeta japonica</name>
    <dbReference type="NCBI Taxonomy" id="151549"/>
    <lineage>
        <taxon>Eukaryota</taxon>
        <taxon>Metazoa</taxon>
        <taxon>Ecdysozoa</taxon>
        <taxon>Arthropoda</taxon>
        <taxon>Hexapoda</taxon>
        <taxon>Insecta</taxon>
        <taxon>Pterygota</taxon>
        <taxon>Neoptera</taxon>
        <taxon>Endopterygota</taxon>
        <taxon>Lepidoptera</taxon>
        <taxon>Glossata</taxon>
        <taxon>Ditrysia</taxon>
        <taxon>Tineoidea</taxon>
        <taxon>Psychidae</taxon>
        <taxon>Oiketicinae</taxon>
        <taxon>Eumeta</taxon>
    </lineage>
</organism>
<evidence type="ECO:0000313" key="2">
    <source>
        <dbReference type="Proteomes" id="UP000299102"/>
    </source>
</evidence>
<protein>
    <submittedName>
        <fullName evidence="1">Uncharacterized protein</fullName>
    </submittedName>
</protein>
<dbReference type="OrthoDB" id="6499973at2759"/>
<keyword evidence="2" id="KW-1185">Reference proteome</keyword>
<comment type="caution">
    <text evidence="1">The sequence shown here is derived from an EMBL/GenBank/DDBJ whole genome shotgun (WGS) entry which is preliminary data.</text>
</comment>
<dbReference type="EMBL" id="BGZK01001738">
    <property type="protein sequence ID" value="GBP85459.1"/>
    <property type="molecule type" value="Genomic_DNA"/>
</dbReference>
<proteinExistence type="predicted"/>
<evidence type="ECO:0000313" key="1">
    <source>
        <dbReference type="EMBL" id="GBP85459.1"/>
    </source>
</evidence>
<dbReference type="AlphaFoldDB" id="A0A4C1ZEW6"/>
<dbReference type="Proteomes" id="UP000299102">
    <property type="component" value="Unassembled WGS sequence"/>
</dbReference>
<gene>
    <name evidence="1" type="ORF">EVAR_64757_1</name>
</gene>
<reference evidence="1 2" key="1">
    <citation type="journal article" date="2019" name="Commun. Biol.">
        <title>The bagworm genome reveals a unique fibroin gene that provides high tensile strength.</title>
        <authorList>
            <person name="Kono N."/>
            <person name="Nakamura H."/>
            <person name="Ohtoshi R."/>
            <person name="Tomita M."/>
            <person name="Numata K."/>
            <person name="Arakawa K."/>
        </authorList>
    </citation>
    <scope>NUCLEOTIDE SEQUENCE [LARGE SCALE GENOMIC DNA]</scope>
</reference>
<name>A0A4C1ZEW6_EUMVA</name>
<sequence>MADGWLEGEEESGALRERELRSLHRTVPALRRRELDTRAIKHHFYPEGGWGICPDFKRIGTVSGIGIKSGAGNKIKSQEQRQN</sequence>